<dbReference type="EMBL" id="BJXB01000005">
    <property type="protein sequence ID" value="GEM45847.1"/>
    <property type="molecule type" value="Genomic_DNA"/>
</dbReference>
<gene>
    <name evidence="2" type="ORF">DC3_14820</name>
</gene>
<feature type="transmembrane region" description="Helical" evidence="1">
    <location>
        <begin position="160"/>
        <end position="182"/>
    </location>
</feature>
<dbReference type="Pfam" id="PF13687">
    <property type="entry name" value="DUF4153"/>
    <property type="match status" value="1"/>
</dbReference>
<evidence type="ECO:0000313" key="2">
    <source>
        <dbReference type="EMBL" id="GEM45847.1"/>
    </source>
</evidence>
<feature type="transmembrane region" description="Helical" evidence="1">
    <location>
        <begin position="290"/>
        <end position="308"/>
    </location>
</feature>
<evidence type="ECO:0000256" key="1">
    <source>
        <dbReference type="SAM" id="Phobius"/>
    </source>
</evidence>
<evidence type="ECO:0000313" key="3">
    <source>
        <dbReference type="Proteomes" id="UP000321306"/>
    </source>
</evidence>
<feature type="transmembrane region" description="Helical" evidence="1">
    <location>
        <begin position="320"/>
        <end position="341"/>
    </location>
</feature>
<feature type="transmembrane region" description="Helical" evidence="1">
    <location>
        <begin position="117"/>
        <end position="139"/>
    </location>
</feature>
<dbReference type="Proteomes" id="UP000321306">
    <property type="component" value="Unassembled WGS sequence"/>
</dbReference>
<sequence>MNSHQSAIPRRITQNAILIALVMGLIVHHLMDTPGVGLNLPLSVLTLILGLRVMAQLNRIPARGPGQPLLWTALLFSLTFVWQDSTVLHLLNGFALLVCLSLALPTFREGRLARGGVFHYVVMWVGSALSVFVGALLLISETRWTREKTEPSTSSGRNAALLRGVVITVPVLLVFTLLLRSADAAFNSLLDGLFSWNLSAFLVQVPGILGTAYLALGSMHLSLLNTPLPEPAGDLRTMVRLGWTESSMLLSALTVLFVAFIGVQFAYFFGGQDQITALTGLTYAEYARKGFFEMIFTATLMLGLLLLVYRLQDSKVHLLLLYKGLNLTLILCVLVMLLSAWKRMMLYVSTYGQTEDRLLTLIFMVWVGLVLVWFMVMLFQKTYDRFTFGSIVLGLVLIAGMNFLQPTRIIVQTNLNRELPLSPEDWSHFRRLGADAAPLVLPRLQNAPNCRTVLESWQQDLAEKQDWRSWNVRRSQATEQMDAAGDVCAREPDPS</sequence>
<keyword evidence="1" id="KW-0472">Membrane</keyword>
<dbReference type="AlphaFoldDB" id="A0A511N080"/>
<proteinExistence type="predicted"/>
<feature type="transmembrane region" description="Helical" evidence="1">
    <location>
        <begin position="69"/>
        <end position="97"/>
    </location>
</feature>
<keyword evidence="3" id="KW-1185">Reference proteome</keyword>
<keyword evidence="1" id="KW-1133">Transmembrane helix</keyword>
<feature type="transmembrane region" description="Helical" evidence="1">
    <location>
        <begin position="361"/>
        <end position="379"/>
    </location>
</feature>
<accession>A0A511N080</accession>
<feature type="transmembrane region" description="Helical" evidence="1">
    <location>
        <begin position="12"/>
        <end position="31"/>
    </location>
</feature>
<feature type="transmembrane region" description="Helical" evidence="1">
    <location>
        <begin position="386"/>
        <end position="404"/>
    </location>
</feature>
<feature type="transmembrane region" description="Helical" evidence="1">
    <location>
        <begin position="248"/>
        <end position="270"/>
    </location>
</feature>
<dbReference type="InterPro" id="IPR025291">
    <property type="entry name" value="DUF4153"/>
</dbReference>
<reference evidence="2 3" key="1">
    <citation type="submission" date="2019-07" db="EMBL/GenBank/DDBJ databases">
        <title>Whole genome shotgun sequence of Deinococcus cellulosilyticus NBRC 106333.</title>
        <authorList>
            <person name="Hosoyama A."/>
            <person name="Uohara A."/>
            <person name="Ohji S."/>
            <person name="Ichikawa N."/>
        </authorList>
    </citation>
    <scope>NUCLEOTIDE SEQUENCE [LARGE SCALE GENOMIC DNA]</scope>
    <source>
        <strain evidence="2 3">NBRC 106333</strain>
    </source>
</reference>
<feature type="transmembrane region" description="Helical" evidence="1">
    <location>
        <begin position="194"/>
        <end position="216"/>
    </location>
</feature>
<name>A0A511N080_DEIC1</name>
<protein>
    <submittedName>
        <fullName evidence="2">Uncharacterized protein</fullName>
    </submittedName>
</protein>
<comment type="caution">
    <text evidence="2">The sequence shown here is derived from an EMBL/GenBank/DDBJ whole genome shotgun (WGS) entry which is preliminary data.</text>
</comment>
<dbReference type="RefSeq" id="WP_186815897.1">
    <property type="nucleotide sequence ID" value="NZ_BJXB01000005.1"/>
</dbReference>
<keyword evidence="1" id="KW-0812">Transmembrane</keyword>
<organism evidence="2 3">
    <name type="scientific">Deinococcus cellulosilyticus (strain DSM 18568 / NBRC 106333 / KACC 11606 / 5516J-15)</name>
    <dbReference type="NCBI Taxonomy" id="1223518"/>
    <lineage>
        <taxon>Bacteria</taxon>
        <taxon>Thermotogati</taxon>
        <taxon>Deinococcota</taxon>
        <taxon>Deinococci</taxon>
        <taxon>Deinococcales</taxon>
        <taxon>Deinococcaceae</taxon>
        <taxon>Deinococcus</taxon>
    </lineage>
</organism>